<dbReference type="PANTHER" id="PTHR43257:SF2">
    <property type="entry name" value="PYRUVATE DEHYDROGENASE E1 COMPONENT SUBUNIT BETA"/>
    <property type="match status" value="1"/>
</dbReference>
<keyword evidence="3" id="KW-0786">Thiamine pyrophosphate</keyword>
<accession>A0ABV8UGM1</accession>
<reference evidence="6" key="1">
    <citation type="journal article" date="2019" name="Int. J. Syst. Evol. Microbiol.">
        <title>The Global Catalogue of Microorganisms (GCM) 10K type strain sequencing project: providing services to taxonomists for standard genome sequencing and annotation.</title>
        <authorList>
            <consortium name="The Broad Institute Genomics Platform"/>
            <consortium name="The Broad Institute Genome Sequencing Center for Infectious Disease"/>
            <person name="Wu L."/>
            <person name="Ma J."/>
        </authorList>
    </citation>
    <scope>NUCLEOTIDE SEQUENCE [LARGE SCALE GENOMIC DNA]</scope>
    <source>
        <strain evidence="6">CECT 8472</strain>
    </source>
</reference>
<keyword evidence="6" id="KW-1185">Reference proteome</keyword>
<dbReference type="InterPro" id="IPR033248">
    <property type="entry name" value="Transketolase_C"/>
</dbReference>
<evidence type="ECO:0000313" key="5">
    <source>
        <dbReference type="EMBL" id="MFC4350069.1"/>
    </source>
</evidence>
<sequence>MARTSYIDAARLALAEEMRRDPMVWALGEDLGRGGVFGQYKGLAEEFGAERISDAPISESCILGAAVGAAMMGTRPVVEMRFSDFALCAIDELVNQAAKARYMFGGQTRVPIVVREPMGIWRSSAAQHSQSLEAWYAHIPGLVVAVPATPADNHALLKAAIRCDDPVVYLEHKNLWPLEGEVEADAGPAEFGKARRLREGRDLTIVSWSAAVHSAHEAAETLAGEGIEAEVLDLRTLWPWDRDGVLSSVERTGRLLVVHEAVQVAGFGAEVAASVAEQLHGALKAPPRRLAAPRIPISYAPNLENQVRVTADDIAQAARDMTAVETA</sequence>
<dbReference type="EMBL" id="JBHSCW010000001">
    <property type="protein sequence ID" value="MFC4350069.1"/>
    <property type="molecule type" value="Genomic_DNA"/>
</dbReference>
<keyword evidence="2 5" id="KW-0560">Oxidoreductase</keyword>
<dbReference type="RefSeq" id="WP_382420159.1">
    <property type="nucleotide sequence ID" value="NZ_JBHSCW010000001.1"/>
</dbReference>
<dbReference type="Gene3D" id="3.40.50.920">
    <property type="match status" value="1"/>
</dbReference>
<dbReference type="InterPro" id="IPR009014">
    <property type="entry name" value="Transketo_C/PFOR_II"/>
</dbReference>
<protein>
    <submittedName>
        <fullName evidence="5">Alpha-ketoacid dehydrogenase subunit beta</fullName>
        <ecNumber evidence="5">1.2.4.-</ecNumber>
    </submittedName>
</protein>
<dbReference type="PANTHER" id="PTHR43257">
    <property type="entry name" value="PYRUVATE DEHYDROGENASE E1 COMPONENT BETA SUBUNIT"/>
    <property type="match status" value="1"/>
</dbReference>
<dbReference type="InterPro" id="IPR029061">
    <property type="entry name" value="THDP-binding"/>
</dbReference>
<evidence type="ECO:0000256" key="2">
    <source>
        <dbReference type="ARBA" id="ARBA00023002"/>
    </source>
</evidence>
<evidence type="ECO:0000259" key="4">
    <source>
        <dbReference type="SMART" id="SM00861"/>
    </source>
</evidence>
<evidence type="ECO:0000256" key="1">
    <source>
        <dbReference type="ARBA" id="ARBA00001964"/>
    </source>
</evidence>
<dbReference type="EC" id="1.2.4.-" evidence="5"/>
<proteinExistence type="predicted"/>
<dbReference type="GO" id="GO:0016491">
    <property type="term" value="F:oxidoreductase activity"/>
    <property type="evidence" value="ECO:0007669"/>
    <property type="project" value="UniProtKB-KW"/>
</dbReference>
<name>A0ABV8UGM1_9PROT</name>
<feature type="domain" description="Transketolase-like pyrimidine-binding" evidence="4">
    <location>
        <begin position="4"/>
        <end position="178"/>
    </location>
</feature>
<dbReference type="Pfam" id="PF02780">
    <property type="entry name" value="Transketolase_C"/>
    <property type="match status" value="1"/>
</dbReference>
<dbReference type="Pfam" id="PF02779">
    <property type="entry name" value="Transket_pyr"/>
    <property type="match status" value="1"/>
</dbReference>
<dbReference type="Gene3D" id="3.40.50.970">
    <property type="match status" value="1"/>
</dbReference>
<comment type="cofactor">
    <cofactor evidence="1">
        <name>thiamine diphosphate</name>
        <dbReference type="ChEBI" id="CHEBI:58937"/>
    </cofactor>
</comment>
<dbReference type="SUPFAM" id="SSF52518">
    <property type="entry name" value="Thiamin diphosphate-binding fold (THDP-binding)"/>
    <property type="match status" value="1"/>
</dbReference>
<dbReference type="CDD" id="cd07036">
    <property type="entry name" value="TPP_PYR_E1-PDHc-beta_like"/>
    <property type="match status" value="1"/>
</dbReference>
<dbReference type="SUPFAM" id="SSF52922">
    <property type="entry name" value="TK C-terminal domain-like"/>
    <property type="match status" value="1"/>
</dbReference>
<dbReference type="NCBIfam" id="NF006667">
    <property type="entry name" value="PRK09212.1"/>
    <property type="match status" value="1"/>
</dbReference>
<dbReference type="SMART" id="SM00861">
    <property type="entry name" value="Transket_pyr"/>
    <property type="match status" value="1"/>
</dbReference>
<comment type="caution">
    <text evidence="5">The sequence shown here is derived from an EMBL/GenBank/DDBJ whole genome shotgun (WGS) entry which is preliminary data.</text>
</comment>
<evidence type="ECO:0000313" key="6">
    <source>
        <dbReference type="Proteomes" id="UP001595799"/>
    </source>
</evidence>
<organism evidence="5 6">
    <name type="scientific">Fodinicurvata halophila</name>
    <dbReference type="NCBI Taxonomy" id="1419723"/>
    <lineage>
        <taxon>Bacteria</taxon>
        <taxon>Pseudomonadati</taxon>
        <taxon>Pseudomonadota</taxon>
        <taxon>Alphaproteobacteria</taxon>
        <taxon>Rhodospirillales</taxon>
        <taxon>Rhodovibrionaceae</taxon>
        <taxon>Fodinicurvata</taxon>
    </lineage>
</organism>
<dbReference type="InterPro" id="IPR005475">
    <property type="entry name" value="Transketolase-like_Pyr-bd"/>
</dbReference>
<evidence type="ECO:0000256" key="3">
    <source>
        <dbReference type="ARBA" id="ARBA00023052"/>
    </source>
</evidence>
<dbReference type="Proteomes" id="UP001595799">
    <property type="component" value="Unassembled WGS sequence"/>
</dbReference>
<gene>
    <name evidence="5" type="ORF">ACFOW6_00790</name>
</gene>